<protein>
    <recommendedName>
        <fullName evidence="4">Integral membrane protein</fullName>
    </recommendedName>
</protein>
<feature type="transmembrane region" description="Helical" evidence="1">
    <location>
        <begin position="78"/>
        <end position="102"/>
    </location>
</feature>
<keyword evidence="1" id="KW-1133">Transmembrane helix</keyword>
<evidence type="ECO:0008006" key="4">
    <source>
        <dbReference type="Google" id="ProtNLM"/>
    </source>
</evidence>
<feature type="transmembrane region" description="Helical" evidence="1">
    <location>
        <begin position="114"/>
        <end position="134"/>
    </location>
</feature>
<feature type="transmembrane region" description="Helical" evidence="1">
    <location>
        <begin position="52"/>
        <end position="71"/>
    </location>
</feature>
<keyword evidence="3" id="KW-1185">Reference proteome</keyword>
<sequence length="143" mass="14955">MPEARSAADRAADRRALGGPGVILVTVYGVLALAATGRSILQITTDFGAAPLAYTLSALAAAVYVLATWCLARGGRWVRVGVIACAIELVGVLVVGTASFLVPDAFPDKTVWSHFGQGYGFVPLVLPVLGLWWFRRVDSAGPA</sequence>
<feature type="transmembrane region" description="Helical" evidence="1">
    <location>
        <begin position="21"/>
        <end position="40"/>
    </location>
</feature>
<keyword evidence="1" id="KW-0472">Membrane</keyword>
<reference evidence="3" key="1">
    <citation type="journal article" date="2019" name="Int. J. Syst. Evol. Microbiol.">
        <title>The Global Catalogue of Microorganisms (GCM) 10K type strain sequencing project: providing services to taxonomists for standard genome sequencing and annotation.</title>
        <authorList>
            <consortium name="The Broad Institute Genomics Platform"/>
            <consortium name="The Broad Institute Genome Sequencing Center for Infectious Disease"/>
            <person name="Wu L."/>
            <person name="Ma J."/>
        </authorList>
    </citation>
    <scope>NUCLEOTIDE SEQUENCE [LARGE SCALE GENOMIC DNA]</scope>
    <source>
        <strain evidence="3">JCM 17738</strain>
    </source>
</reference>
<keyword evidence="1" id="KW-0812">Transmembrane</keyword>
<evidence type="ECO:0000256" key="1">
    <source>
        <dbReference type="SAM" id="Phobius"/>
    </source>
</evidence>
<accession>A0ABP8K1V7</accession>
<name>A0ABP8K1V7_9MICO</name>
<dbReference type="EMBL" id="BAABFX010000033">
    <property type="protein sequence ID" value="GAA4399315.1"/>
    <property type="molecule type" value="Genomic_DNA"/>
</dbReference>
<evidence type="ECO:0000313" key="2">
    <source>
        <dbReference type="EMBL" id="GAA4399315.1"/>
    </source>
</evidence>
<evidence type="ECO:0000313" key="3">
    <source>
        <dbReference type="Proteomes" id="UP001500390"/>
    </source>
</evidence>
<gene>
    <name evidence="2" type="ORF">GCM10023153_25280</name>
</gene>
<dbReference type="RefSeq" id="WP_159899861.1">
    <property type="nucleotide sequence ID" value="NZ_BAABFX010000033.1"/>
</dbReference>
<comment type="caution">
    <text evidence="2">The sequence shown here is derived from an EMBL/GenBank/DDBJ whole genome shotgun (WGS) entry which is preliminary data.</text>
</comment>
<organism evidence="2 3">
    <name type="scientific">Ornithinibacter aureus</name>
    <dbReference type="NCBI Taxonomy" id="622664"/>
    <lineage>
        <taxon>Bacteria</taxon>
        <taxon>Bacillati</taxon>
        <taxon>Actinomycetota</taxon>
        <taxon>Actinomycetes</taxon>
        <taxon>Micrococcales</taxon>
        <taxon>Intrasporangiaceae</taxon>
        <taxon>Ornithinibacter</taxon>
    </lineage>
</organism>
<proteinExistence type="predicted"/>
<dbReference type="Proteomes" id="UP001500390">
    <property type="component" value="Unassembled WGS sequence"/>
</dbReference>